<dbReference type="InterPro" id="IPR010979">
    <property type="entry name" value="Ribosomal_uS13-like_H2TH"/>
</dbReference>
<evidence type="ECO:0000256" key="1">
    <source>
        <dbReference type="ARBA" id="ARBA00022723"/>
    </source>
</evidence>
<dbReference type="Pfam" id="PF06831">
    <property type="entry name" value="H2TH"/>
    <property type="match status" value="1"/>
</dbReference>
<dbReference type="InterPro" id="IPR015886">
    <property type="entry name" value="H2TH_FPG"/>
</dbReference>
<evidence type="ECO:0000256" key="2">
    <source>
        <dbReference type="ARBA" id="ARBA00022763"/>
    </source>
</evidence>
<dbReference type="PANTHER" id="PTHR22993">
    <property type="entry name" value="FORMAMIDOPYRIMIDINE-DNA GLYCOSYLASE"/>
    <property type="match status" value="1"/>
</dbReference>
<name>A0A645DP59_9ZZZZ</name>
<dbReference type="InterPro" id="IPR010663">
    <property type="entry name" value="Znf_FPG/IleRS"/>
</dbReference>
<sequence>MGPEPTADFFKLSKFKKDLAKSHRAIKAVILDQNIVAGVGNIYADESLFQAKIHPLQTADTIGPAAAKRLHEAIIDVISRSVEAGGSTIRTYKNTLGEAGKFQVSLAVYGQTGKPCPNCGHPIEKIRVAQRGTHYCPHCQQLPKLRPKAADINDIAYKGAR</sequence>
<dbReference type="AlphaFoldDB" id="A0A645DP59"/>
<keyword evidence="3" id="KW-0863">Zinc-finger</keyword>
<reference evidence="11" key="1">
    <citation type="submission" date="2019-08" db="EMBL/GenBank/DDBJ databases">
        <authorList>
            <person name="Kucharzyk K."/>
            <person name="Murdoch R.W."/>
            <person name="Higgins S."/>
            <person name="Loffler F."/>
        </authorList>
    </citation>
    <scope>NUCLEOTIDE SEQUENCE</scope>
</reference>
<keyword evidence="8" id="KW-0456">Lyase</keyword>
<comment type="caution">
    <text evidence="11">The sequence shown here is derived from an EMBL/GenBank/DDBJ whole genome shotgun (WGS) entry which is preliminary data.</text>
</comment>
<evidence type="ECO:0000256" key="3">
    <source>
        <dbReference type="ARBA" id="ARBA00022771"/>
    </source>
</evidence>
<evidence type="ECO:0000313" key="11">
    <source>
        <dbReference type="EMBL" id="MPM91260.1"/>
    </source>
</evidence>
<dbReference type="InterPro" id="IPR015887">
    <property type="entry name" value="DNA_glyclase_Znf_dom_DNA_BS"/>
</dbReference>
<protein>
    <submittedName>
        <fullName evidence="11">Formamidopyrimidine-DNA glycosylase</fullName>
        <ecNumber evidence="11">3.2.2.23</ecNumber>
    </submittedName>
</protein>
<evidence type="ECO:0000256" key="9">
    <source>
        <dbReference type="ARBA" id="ARBA00044632"/>
    </source>
</evidence>
<dbReference type="EC" id="3.2.2.23" evidence="11"/>
<evidence type="ECO:0000256" key="8">
    <source>
        <dbReference type="ARBA" id="ARBA00023239"/>
    </source>
</evidence>
<dbReference type="Gene3D" id="1.10.8.50">
    <property type="match status" value="1"/>
</dbReference>
<dbReference type="PROSITE" id="PS01242">
    <property type="entry name" value="ZF_FPG_1"/>
    <property type="match status" value="1"/>
</dbReference>
<dbReference type="GO" id="GO:0003684">
    <property type="term" value="F:damaged DNA binding"/>
    <property type="evidence" value="ECO:0007669"/>
    <property type="project" value="InterPro"/>
</dbReference>
<dbReference type="SUPFAM" id="SSF46946">
    <property type="entry name" value="S13-like H2TH domain"/>
    <property type="match status" value="1"/>
</dbReference>
<proteinExistence type="predicted"/>
<evidence type="ECO:0000259" key="10">
    <source>
        <dbReference type="PROSITE" id="PS51066"/>
    </source>
</evidence>
<dbReference type="SMART" id="SM01232">
    <property type="entry name" value="H2TH"/>
    <property type="match status" value="1"/>
</dbReference>
<dbReference type="EMBL" id="VSSQ01038349">
    <property type="protein sequence ID" value="MPM91260.1"/>
    <property type="molecule type" value="Genomic_DNA"/>
</dbReference>
<keyword evidence="5" id="KW-0862">Zinc</keyword>
<gene>
    <name evidence="11" type="primary">mutM_24</name>
    <name evidence="11" type="ORF">SDC9_138387</name>
</gene>
<comment type="catalytic activity">
    <reaction evidence="9">
        <text>2'-deoxyribonucleotide-(2'-deoxyribose 5'-phosphate)-2'-deoxyribonucleotide-DNA = a 3'-end 2'-deoxyribonucleotide-(2,3-dehydro-2,3-deoxyribose 5'-phosphate)-DNA + a 5'-end 5'-phospho-2'-deoxyribonucleoside-DNA + H(+)</text>
        <dbReference type="Rhea" id="RHEA:66592"/>
        <dbReference type="Rhea" id="RHEA-COMP:13180"/>
        <dbReference type="Rhea" id="RHEA-COMP:16897"/>
        <dbReference type="Rhea" id="RHEA-COMP:17067"/>
        <dbReference type="ChEBI" id="CHEBI:15378"/>
        <dbReference type="ChEBI" id="CHEBI:136412"/>
        <dbReference type="ChEBI" id="CHEBI:157695"/>
        <dbReference type="ChEBI" id="CHEBI:167181"/>
        <dbReference type="EC" id="4.2.99.18"/>
    </reaction>
</comment>
<dbReference type="GO" id="GO:0006284">
    <property type="term" value="P:base-excision repair"/>
    <property type="evidence" value="ECO:0007669"/>
    <property type="project" value="InterPro"/>
</dbReference>
<keyword evidence="1" id="KW-0479">Metal-binding</keyword>
<dbReference type="FunFam" id="1.10.8.50:FF:000003">
    <property type="entry name" value="Formamidopyrimidine-DNA glycosylase"/>
    <property type="match status" value="1"/>
</dbReference>
<evidence type="ECO:0000256" key="6">
    <source>
        <dbReference type="ARBA" id="ARBA00023125"/>
    </source>
</evidence>
<evidence type="ECO:0000256" key="7">
    <source>
        <dbReference type="ARBA" id="ARBA00023204"/>
    </source>
</evidence>
<dbReference type="GO" id="GO:0034039">
    <property type="term" value="F:8-oxo-7,8-dihydroguanine DNA N-glycosylase activity"/>
    <property type="evidence" value="ECO:0007669"/>
    <property type="project" value="TreeGrafter"/>
</dbReference>
<dbReference type="InterPro" id="IPR000214">
    <property type="entry name" value="Znf_DNA_glyclase/AP_lyase"/>
</dbReference>
<organism evidence="11">
    <name type="scientific">bioreactor metagenome</name>
    <dbReference type="NCBI Taxonomy" id="1076179"/>
    <lineage>
        <taxon>unclassified sequences</taxon>
        <taxon>metagenomes</taxon>
        <taxon>ecological metagenomes</taxon>
    </lineage>
</organism>
<keyword evidence="4 11" id="KW-0378">Hydrolase</keyword>
<keyword evidence="2" id="KW-0227">DNA damage</keyword>
<dbReference type="GO" id="GO:0140078">
    <property type="term" value="F:class I DNA-(apurinic or apyrimidinic site) endonuclease activity"/>
    <property type="evidence" value="ECO:0007669"/>
    <property type="project" value="UniProtKB-EC"/>
</dbReference>
<dbReference type="PROSITE" id="PS51066">
    <property type="entry name" value="ZF_FPG_2"/>
    <property type="match status" value="1"/>
</dbReference>
<keyword evidence="6" id="KW-0238">DNA-binding</keyword>
<keyword evidence="7" id="KW-0234">DNA repair</keyword>
<evidence type="ECO:0000256" key="4">
    <source>
        <dbReference type="ARBA" id="ARBA00022801"/>
    </source>
</evidence>
<dbReference type="Pfam" id="PF06827">
    <property type="entry name" value="zf-FPG_IleRS"/>
    <property type="match status" value="1"/>
</dbReference>
<evidence type="ECO:0000256" key="5">
    <source>
        <dbReference type="ARBA" id="ARBA00022833"/>
    </source>
</evidence>
<feature type="domain" description="FPG-type" evidence="10">
    <location>
        <begin position="107"/>
        <end position="141"/>
    </location>
</feature>
<keyword evidence="11" id="KW-0326">Glycosidase</keyword>
<dbReference type="SUPFAM" id="SSF57716">
    <property type="entry name" value="Glucocorticoid receptor-like (DNA-binding domain)"/>
    <property type="match status" value="1"/>
</dbReference>
<dbReference type="PANTHER" id="PTHR22993:SF9">
    <property type="entry name" value="FORMAMIDOPYRIMIDINE-DNA GLYCOSYLASE"/>
    <property type="match status" value="1"/>
</dbReference>
<accession>A0A645DP59</accession>
<dbReference type="GO" id="GO:0008270">
    <property type="term" value="F:zinc ion binding"/>
    <property type="evidence" value="ECO:0007669"/>
    <property type="project" value="UniProtKB-KW"/>
</dbReference>